<feature type="region of interest" description="Disordered" evidence="1">
    <location>
        <begin position="428"/>
        <end position="454"/>
    </location>
</feature>
<accession>A0ABZ2XBY4</accession>
<keyword evidence="3" id="KW-1185">Reference proteome</keyword>
<protein>
    <submittedName>
        <fullName evidence="2">Uncharacterized protein</fullName>
    </submittedName>
</protein>
<proteinExistence type="predicted"/>
<dbReference type="Proteomes" id="UP001489902">
    <property type="component" value="Chromosome 8"/>
</dbReference>
<evidence type="ECO:0000313" key="2">
    <source>
        <dbReference type="EMBL" id="WZH50366.1"/>
    </source>
</evidence>
<sequence length="517" mass="57742">MAMDALKNLVNNVPGWLQRLDDLSSEIDKRQAGLAAVAAAEGKGQETKSSKRKHHEVEGDLAQMEARKKIKLLSPTSNKDAPAAYRTRCMTIVYYHNYAQCFFNELVRLISSSGVDLMCKAEKAIRETKIRRLAKQDASEDGNNDDEVPLLLHTSRSRSDLLRNKGSTKSLKPKDDPSVVDAEPPANEDILEDATAENAAQTPAKTPGTPKVYTPSPGSIRQQQKAIKAAQARARVQVRKKPKSRSMVSNEDAPAAYRTRNNGIVYYDNYAESFFAKLVRFVWSSRNLMHEAKMAARVAQIKKLAEQDVSEDGNNKDALPSLRYMSSRRFGTMSISRPDAADQPHDVYDNLDKGLEFVQSQCEHGAHQFLRDGDCNDEISKVQKRLSEVFEMAKTEMGRIEREEPELAKETGEMGKVRTRRPISMRRGMPVGLKEGSPIPTKELEPAKPTAPADPMALIEVDPDIIEADEGIDVEMELLTLQYRSTRAIRRCGPRVDYDLDWYASGKCVVCDVLTGL</sequence>
<dbReference type="EMBL" id="CP151267">
    <property type="protein sequence ID" value="WZH50366.1"/>
    <property type="molecule type" value="Genomic_DNA"/>
</dbReference>
<feature type="region of interest" description="Disordered" evidence="1">
    <location>
        <begin position="133"/>
        <end position="184"/>
    </location>
</feature>
<feature type="compositionally biased region" description="Acidic residues" evidence="1">
    <location>
        <begin position="139"/>
        <end position="148"/>
    </location>
</feature>
<feature type="region of interest" description="Disordered" evidence="1">
    <location>
        <begin position="198"/>
        <end position="222"/>
    </location>
</feature>
<name>A0ABZ2XBY4_9HYPO</name>
<feature type="region of interest" description="Disordered" evidence="1">
    <location>
        <begin position="39"/>
        <end position="58"/>
    </location>
</feature>
<gene>
    <name evidence="2" type="ORF">QYS62_011610</name>
</gene>
<evidence type="ECO:0000313" key="3">
    <source>
        <dbReference type="Proteomes" id="UP001489902"/>
    </source>
</evidence>
<evidence type="ECO:0000256" key="1">
    <source>
        <dbReference type="SAM" id="MobiDB-lite"/>
    </source>
</evidence>
<reference evidence="2 3" key="1">
    <citation type="submission" date="2024-04" db="EMBL/GenBank/DDBJ databases">
        <title>Complete genome sequence of Fusarium acuminatum.</title>
        <authorList>
            <person name="Lan B."/>
        </authorList>
    </citation>
    <scope>NUCLEOTIDE SEQUENCE [LARGE SCALE GENOMIC DNA]</scope>
    <source>
        <strain evidence="2">1A</strain>
    </source>
</reference>
<organism evidence="2 3">
    <name type="scientific">Fusarium acuminatum</name>
    <dbReference type="NCBI Taxonomy" id="5515"/>
    <lineage>
        <taxon>Eukaryota</taxon>
        <taxon>Fungi</taxon>
        <taxon>Dikarya</taxon>
        <taxon>Ascomycota</taxon>
        <taxon>Pezizomycotina</taxon>
        <taxon>Sordariomycetes</taxon>
        <taxon>Hypocreomycetidae</taxon>
        <taxon>Hypocreales</taxon>
        <taxon>Nectriaceae</taxon>
        <taxon>Fusarium</taxon>
        <taxon>Fusarium tricinctum species complex</taxon>
    </lineage>
</organism>